<evidence type="ECO:0000313" key="7">
    <source>
        <dbReference type="Proteomes" id="UP000079169"/>
    </source>
</evidence>
<dbReference type="Gene3D" id="3.30.160.60">
    <property type="entry name" value="Classic Zinc Finger"/>
    <property type="match status" value="5"/>
</dbReference>
<protein>
    <submittedName>
        <fullName evidence="8">Zinc finger protein 708-like</fullName>
    </submittedName>
</protein>
<dbReference type="InterPro" id="IPR050758">
    <property type="entry name" value="Znf_C2H2-type"/>
</dbReference>
<evidence type="ECO:0000256" key="3">
    <source>
        <dbReference type="ARBA" id="ARBA00022771"/>
    </source>
</evidence>
<dbReference type="FunFam" id="3.30.160.60:FF:000690">
    <property type="entry name" value="Zinc finger protein 354C"/>
    <property type="match status" value="1"/>
</dbReference>
<dbReference type="RefSeq" id="XP_026688833.1">
    <property type="nucleotide sequence ID" value="XM_026833032.1"/>
</dbReference>
<feature type="domain" description="C2H2-type" evidence="6">
    <location>
        <begin position="226"/>
        <end position="253"/>
    </location>
</feature>
<dbReference type="GO" id="GO:0008270">
    <property type="term" value="F:zinc ion binding"/>
    <property type="evidence" value="ECO:0007669"/>
    <property type="project" value="UniProtKB-KW"/>
</dbReference>
<dbReference type="SMART" id="SM00355">
    <property type="entry name" value="ZnF_C2H2"/>
    <property type="match status" value="9"/>
</dbReference>
<gene>
    <name evidence="8" type="primary">LOC113473371</name>
</gene>
<keyword evidence="4" id="KW-0862">Zinc</keyword>
<dbReference type="Proteomes" id="UP000079169">
    <property type="component" value="Unplaced"/>
</dbReference>
<organism evidence="7 8">
    <name type="scientific">Diaphorina citri</name>
    <name type="common">Asian citrus psyllid</name>
    <dbReference type="NCBI Taxonomy" id="121845"/>
    <lineage>
        <taxon>Eukaryota</taxon>
        <taxon>Metazoa</taxon>
        <taxon>Ecdysozoa</taxon>
        <taxon>Arthropoda</taxon>
        <taxon>Hexapoda</taxon>
        <taxon>Insecta</taxon>
        <taxon>Pterygota</taxon>
        <taxon>Neoptera</taxon>
        <taxon>Paraneoptera</taxon>
        <taxon>Hemiptera</taxon>
        <taxon>Sternorrhyncha</taxon>
        <taxon>Psylloidea</taxon>
        <taxon>Psyllidae</taxon>
        <taxon>Diaphorininae</taxon>
        <taxon>Diaphorina</taxon>
    </lineage>
</organism>
<dbReference type="FunFam" id="3.30.160.60:FF:000100">
    <property type="entry name" value="Zinc finger 45-like"/>
    <property type="match status" value="1"/>
</dbReference>
<evidence type="ECO:0000259" key="6">
    <source>
        <dbReference type="PROSITE" id="PS50157"/>
    </source>
</evidence>
<proteinExistence type="predicted"/>
<evidence type="ECO:0000256" key="1">
    <source>
        <dbReference type="ARBA" id="ARBA00022723"/>
    </source>
</evidence>
<sequence>MRLSHDLFELDPSNNLVMNMSDVTHKCQLCNKSCVLSRFCPQHRNINPTTAKVSLDCNTHLHECYSCIGIDRKFKDCRSLWLHVFNDHKNIPLQCNLCCEMPATKYTSVLLRHMSDHHKKFPILSVFKETCRRVVDGNVKYECSHCSTLLKSFDSIRDHMHIHVNEKPHVCSVCQMEFPYSRNLSRHYKQAHKHVRIHECSYCGQKFFTKLNLDVHIRIHTGERKYMCEECGASFNQWTNLKYHKNTHSTVRHKCLYCENTYKHPHHMKKHMKIHTGELKHYMCDLCGKDFTNPFVLKRHMVVHSNVRPFLCVSCGALFKLKKTLTRHQTTCKFVKMETSNIPTCSTK</sequence>
<evidence type="ECO:0000256" key="2">
    <source>
        <dbReference type="ARBA" id="ARBA00022737"/>
    </source>
</evidence>
<feature type="domain" description="C2H2-type" evidence="6">
    <location>
        <begin position="282"/>
        <end position="309"/>
    </location>
</feature>
<keyword evidence="3 5" id="KW-0863">Zinc-finger</keyword>
<dbReference type="STRING" id="121845.A0A3Q0JNN7"/>
<evidence type="ECO:0000256" key="5">
    <source>
        <dbReference type="PROSITE-ProRule" id="PRU00042"/>
    </source>
</evidence>
<dbReference type="PROSITE" id="PS00028">
    <property type="entry name" value="ZINC_FINGER_C2H2_1"/>
    <property type="match status" value="6"/>
</dbReference>
<evidence type="ECO:0000256" key="4">
    <source>
        <dbReference type="ARBA" id="ARBA00022833"/>
    </source>
</evidence>
<keyword evidence="7" id="KW-1185">Reference proteome</keyword>
<keyword evidence="1" id="KW-0479">Metal-binding</keyword>
<feature type="domain" description="C2H2-type" evidence="6">
    <location>
        <begin position="198"/>
        <end position="225"/>
    </location>
</feature>
<name>A0A3Q0JNN7_DIACI</name>
<dbReference type="KEGG" id="dci:113473371"/>
<dbReference type="InterPro" id="IPR013087">
    <property type="entry name" value="Znf_C2H2_type"/>
</dbReference>
<dbReference type="PaxDb" id="121845-A0A3Q0JNN7"/>
<dbReference type="PANTHER" id="PTHR23234">
    <property type="entry name" value="ZNF44 PROTEIN"/>
    <property type="match status" value="1"/>
</dbReference>
<dbReference type="Pfam" id="PF00096">
    <property type="entry name" value="zf-C2H2"/>
    <property type="match status" value="4"/>
</dbReference>
<evidence type="ECO:0000313" key="8">
    <source>
        <dbReference type="RefSeq" id="XP_026688833.1"/>
    </source>
</evidence>
<accession>A0A3Q0JNN7</accession>
<dbReference type="GeneID" id="113473371"/>
<dbReference type="AlphaFoldDB" id="A0A3Q0JNN7"/>
<reference evidence="8" key="1">
    <citation type="submission" date="2025-08" db="UniProtKB">
        <authorList>
            <consortium name="RefSeq"/>
        </authorList>
    </citation>
    <scope>IDENTIFICATION</scope>
</reference>
<dbReference type="PANTHER" id="PTHR23234:SF10">
    <property type="entry name" value="RIKEN CDNA 6720489N17 GENE-RELATED"/>
    <property type="match status" value="1"/>
</dbReference>
<dbReference type="InterPro" id="IPR036236">
    <property type="entry name" value="Znf_C2H2_sf"/>
</dbReference>
<dbReference type="SUPFAM" id="SSF57667">
    <property type="entry name" value="beta-beta-alpha zinc fingers"/>
    <property type="match status" value="4"/>
</dbReference>
<feature type="domain" description="C2H2-type" evidence="6">
    <location>
        <begin position="253"/>
        <end position="280"/>
    </location>
</feature>
<dbReference type="GO" id="GO:0040029">
    <property type="term" value="P:epigenetic regulation of gene expression"/>
    <property type="evidence" value="ECO:0007669"/>
    <property type="project" value="UniProtKB-ARBA"/>
</dbReference>
<dbReference type="GO" id="GO:0000785">
    <property type="term" value="C:chromatin"/>
    <property type="evidence" value="ECO:0007669"/>
    <property type="project" value="UniProtKB-ARBA"/>
</dbReference>
<feature type="domain" description="C2H2-type" evidence="6">
    <location>
        <begin position="169"/>
        <end position="197"/>
    </location>
</feature>
<dbReference type="PROSITE" id="PS50157">
    <property type="entry name" value="ZINC_FINGER_C2H2_2"/>
    <property type="match status" value="6"/>
</dbReference>
<keyword evidence="2" id="KW-0677">Repeat</keyword>
<dbReference type="GO" id="GO:0003682">
    <property type="term" value="F:chromatin binding"/>
    <property type="evidence" value="ECO:0007669"/>
    <property type="project" value="UniProtKB-ARBA"/>
</dbReference>
<feature type="domain" description="C2H2-type" evidence="6">
    <location>
        <begin position="141"/>
        <end position="168"/>
    </location>
</feature>